<feature type="domain" description="Peptidase S1" evidence="8">
    <location>
        <begin position="123"/>
        <end position="355"/>
    </location>
</feature>
<dbReference type="InterPro" id="IPR001254">
    <property type="entry name" value="Trypsin_dom"/>
</dbReference>
<evidence type="ECO:0000256" key="1">
    <source>
        <dbReference type="ARBA" id="ARBA00004613"/>
    </source>
</evidence>
<name>A0A6A0H2R2_HYAAZ</name>
<dbReference type="GO" id="GO:0016485">
    <property type="term" value="P:protein processing"/>
    <property type="evidence" value="ECO:0007669"/>
    <property type="project" value="UniProtKB-ARBA"/>
</dbReference>
<dbReference type="EMBL" id="JQDR03009153">
    <property type="protein sequence ID" value="KAA0196080.1"/>
    <property type="molecule type" value="Genomic_DNA"/>
</dbReference>
<organism evidence="9">
    <name type="scientific">Hyalella azteca</name>
    <name type="common">Amphipod</name>
    <dbReference type="NCBI Taxonomy" id="294128"/>
    <lineage>
        <taxon>Eukaryota</taxon>
        <taxon>Metazoa</taxon>
        <taxon>Ecdysozoa</taxon>
        <taxon>Arthropoda</taxon>
        <taxon>Crustacea</taxon>
        <taxon>Multicrustacea</taxon>
        <taxon>Malacostraca</taxon>
        <taxon>Eumalacostraca</taxon>
        <taxon>Peracarida</taxon>
        <taxon>Amphipoda</taxon>
        <taxon>Senticaudata</taxon>
        <taxon>Talitrida</taxon>
        <taxon>Talitroidea</taxon>
        <taxon>Hyalellidae</taxon>
        <taxon>Hyalella</taxon>
    </lineage>
</organism>
<dbReference type="PROSITE" id="PS00135">
    <property type="entry name" value="TRYPSIN_SER"/>
    <property type="match status" value="1"/>
</dbReference>
<evidence type="ECO:0000259" key="8">
    <source>
        <dbReference type="PROSITE" id="PS50240"/>
    </source>
</evidence>
<dbReference type="PANTHER" id="PTHR24264:SF65">
    <property type="entry name" value="SRCR DOMAIN-CONTAINING PROTEIN"/>
    <property type="match status" value="1"/>
</dbReference>
<dbReference type="Proteomes" id="UP000711488">
    <property type="component" value="Unassembled WGS sequence"/>
</dbReference>
<dbReference type="Gene3D" id="2.40.10.10">
    <property type="entry name" value="Trypsin-like serine proteases"/>
    <property type="match status" value="3"/>
</dbReference>
<keyword evidence="3 7" id="KW-0645">Protease</keyword>
<dbReference type="PANTHER" id="PTHR24264">
    <property type="entry name" value="TRYPSIN-RELATED"/>
    <property type="match status" value="1"/>
</dbReference>
<evidence type="ECO:0000256" key="3">
    <source>
        <dbReference type="ARBA" id="ARBA00022670"/>
    </source>
</evidence>
<dbReference type="OrthoDB" id="10059102at2759"/>
<dbReference type="PROSITE" id="PS50240">
    <property type="entry name" value="TRYPSIN_DOM"/>
    <property type="match status" value="1"/>
</dbReference>
<accession>A0A6A0H2R2</accession>
<dbReference type="CDD" id="cd00190">
    <property type="entry name" value="Tryp_SPc"/>
    <property type="match status" value="1"/>
</dbReference>
<comment type="subcellular location">
    <subcellularLocation>
        <location evidence="1">Secreted</location>
    </subcellularLocation>
</comment>
<evidence type="ECO:0000256" key="4">
    <source>
        <dbReference type="ARBA" id="ARBA00022801"/>
    </source>
</evidence>
<dbReference type="SUPFAM" id="SSF50494">
    <property type="entry name" value="Trypsin-like serine proteases"/>
    <property type="match status" value="2"/>
</dbReference>
<keyword evidence="5 7" id="KW-0720">Serine protease</keyword>
<dbReference type="FunFam" id="2.40.10.10:FF:000047">
    <property type="entry name" value="Trypsin eta"/>
    <property type="match status" value="1"/>
</dbReference>
<proteinExistence type="predicted"/>
<reference evidence="9" key="1">
    <citation type="submission" date="2014-08" db="EMBL/GenBank/DDBJ databases">
        <authorList>
            <person name="Murali S."/>
            <person name="Richards S."/>
            <person name="Bandaranaike D."/>
            <person name="Bellair M."/>
            <person name="Blankenburg K."/>
            <person name="Chao H."/>
            <person name="Dinh H."/>
            <person name="Doddapaneni H."/>
            <person name="Dugan-Rocha S."/>
            <person name="Elkadiri S."/>
            <person name="Gnanaolivu R."/>
            <person name="Hughes D."/>
            <person name="Lee S."/>
            <person name="Li M."/>
            <person name="Ming W."/>
            <person name="Munidasa M."/>
            <person name="Muniz J."/>
            <person name="Nguyen L."/>
            <person name="Osuji N."/>
            <person name="Pu L.-L."/>
            <person name="Puazo M."/>
            <person name="Skinner E."/>
            <person name="Qu C."/>
            <person name="Quiroz J."/>
            <person name="Raj R."/>
            <person name="Weissenberger G."/>
            <person name="Xin Y."/>
            <person name="Zou X."/>
            <person name="Han Y."/>
            <person name="Worley K."/>
            <person name="Muzny D."/>
            <person name="Gibbs R."/>
        </authorList>
    </citation>
    <scope>NUCLEOTIDE SEQUENCE</scope>
    <source>
        <strain evidence="9">HAZT.00-mixed</strain>
        <tissue evidence="9">Whole organism</tissue>
    </source>
</reference>
<dbReference type="InterPro" id="IPR033116">
    <property type="entry name" value="TRYPSIN_SER"/>
</dbReference>
<evidence type="ECO:0000256" key="6">
    <source>
        <dbReference type="ARBA" id="ARBA00023157"/>
    </source>
</evidence>
<evidence type="ECO:0000256" key="2">
    <source>
        <dbReference type="ARBA" id="ARBA00022525"/>
    </source>
</evidence>
<dbReference type="InterPro" id="IPR018114">
    <property type="entry name" value="TRYPSIN_HIS"/>
</dbReference>
<sequence>MTTSKKYVLPESHQEFKGTAIVSGWSTLTMSGVTPNILQKVTVPIVSDEDCKTDYCLLASFKESMMCILVKKVKIHVSSHRAGSPLAENISTSFVVQCKVKMQCFLPAAPSSIPRLRKDQVKIINGTDVAPGEIPYQLSFQQLDGEGYFDFCGAIIYSENWMISAGHCVEDIVYSNNLTGFKVVAGEHSLSIYEGTEQNRDIVQVIRHENFDPVTLENDISLIKVASPLVFNDYVQPAKLPEMYQEFVGNAVVSGWGETIVYLQAPDILQKVTVPIVSDEDCKADYAEGGPVLDSMMCAGEAGKDGCYGDSGGPMTCDGYLCGVVSWGHGCAEAGYPGVYTQVSYFVDWIKANAV</sequence>
<keyword evidence="6" id="KW-1015">Disulfide bond</keyword>
<dbReference type="InterPro" id="IPR050127">
    <property type="entry name" value="Serine_Proteases_S1"/>
</dbReference>
<dbReference type="InterPro" id="IPR001314">
    <property type="entry name" value="Peptidase_S1A"/>
</dbReference>
<dbReference type="InterPro" id="IPR009003">
    <property type="entry name" value="Peptidase_S1_PA"/>
</dbReference>
<dbReference type="PRINTS" id="PR00722">
    <property type="entry name" value="CHYMOTRYPSIN"/>
</dbReference>
<dbReference type="GO" id="GO:0004252">
    <property type="term" value="F:serine-type endopeptidase activity"/>
    <property type="evidence" value="ECO:0007669"/>
    <property type="project" value="InterPro"/>
</dbReference>
<evidence type="ECO:0000313" key="9">
    <source>
        <dbReference type="EMBL" id="KAA0196080.1"/>
    </source>
</evidence>
<comment type="caution">
    <text evidence="9">The sequence shown here is derived from an EMBL/GenBank/DDBJ whole genome shotgun (WGS) entry which is preliminary data.</text>
</comment>
<dbReference type="AlphaFoldDB" id="A0A6A0H2R2"/>
<gene>
    <name evidence="9" type="ORF">HAZT_HAZT010155</name>
</gene>
<dbReference type="PROSITE" id="PS00134">
    <property type="entry name" value="TRYPSIN_HIS"/>
    <property type="match status" value="1"/>
</dbReference>
<dbReference type="SMART" id="SM00020">
    <property type="entry name" value="Tryp_SPc"/>
    <property type="match status" value="1"/>
</dbReference>
<dbReference type="InterPro" id="IPR043504">
    <property type="entry name" value="Peptidase_S1_PA_chymotrypsin"/>
</dbReference>
<dbReference type="Pfam" id="PF00089">
    <property type="entry name" value="Trypsin"/>
    <property type="match status" value="2"/>
</dbReference>
<evidence type="ECO:0000256" key="5">
    <source>
        <dbReference type="ARBA" id="ARBA00022825"/>
    </source>
</evidence>
<reference evidence="9" key="2">
    <citation type="journal article" date="2018" name="Environ. Sci. Technol.">
        <title>The Toxicogenome of Hyalella azteca: A Model for Sediment Ecotoxicology and Evolutionary Toxicology.</title>
        <authorList>
            <person name="Poynton H.C."/>
            <person name="Hasenbein S."/>
            <person name="Benoit J.B."/>
            <person name="Sepulveda M.S."/>
            <person name="Poelchau M.F."/>
            <person name="Hughes D.S.T."/>
            <person name="Murali S.C."/>
            <person name="Chen S."/>
            <person name="Glastad K.M."/>
            <person name="Goodisman M.A.D."/>
            <person name="Werren J.H."/>
            <person name="Vineis J.H."/>
            <person name="Bowen J.L."/>
            <person name="Friedrich M."/>
            <person name="Jones J."/>
            <person name="Robertson H.M."/>
            <person name="Feyereisen R."/>
            <person name="Mechler-Hickson A."/>
            <person name="Mathers N."/>
            <person name="Lee C.E."/>
            <person name="Colbourne J.K."/>
            <person name="Biales A."/>
            <person name="Johnston J.S."/>
            <person name="Wellborn G.A."/>
            <person name="Rosendale A.J."/>
            <person name="Cridge A.G."/>
            <person name="Munoz-Torres M.C."/>
            <person name="Bain P.A."/>
            <person name="Manny A.R."/>
            <person name="Major K.M."/>
            <person name="Lambert F.N."/>
            <person name="Vulpe C.D."/>
            <person name="Tuck P."/>
            <person name="Blalock B.J."/>
            <person name="Lin Y.Y."/>
            <person name="Smith M.E."/>
            <person name="Ochoa-Acuna H."/>
            <person name="Chen M.M."/>
            <person name="Childers C.P."/>
            <person name="Qu J."/>
            <person name="Dugan S."/>
            <person name="Lee S.L."/>
            <person name="Chao H."/>
            <person name="Dinh H."/>
            <person name="Han Y."/>
            <person name="Doddapaneni H."/>
            <person name="Worley K.C."/>
            <person name="Muzny D.M."/>
            <person name="Gibbs R.A."/>
            <person name="Richards S."/>
        </authorList>
    </citation>
    <scope>NUCLEOTIDE SEQUENCE</scope>
    <source>
        <strain evidence="9">HAZT.00-mixed</strain>
        <tissue evidence="9">Whole organism</tissue>
    </source>
</reference>
<evidence type="ECO:0000256" key="7">
    <source>
        <dbReference type="RuleBase" id="RU363034"/>
    </source>
</evidence>
<keyword evidence="4 7" id="KW-0378">Hydrolase</keyword>
<protein>
    <recommendedName>
        <fullName evidence="8">Peptidase S1 domain-containing protein</fullName>
    </recommendedName>
</protein>
<keyword evidence="2" id="KW-0964">Secreted</keyword>
<reference evidence="9" key="3">
    <citation type="submission" date="2019-06" db="EMBL/GenBank/DDBJ databases">
        <authorList>
            <person name="Poynton C."/>
            <person name="Hasenbein S."/>
            <person name="Benoit J.B."/>
            <person name="Sepulveda M.S."/>
            <person name="Poelchau M.F."/>
            <person name="Murali S.C."/>
            <person name="Chen S."/>
            <person name="Glastad K.M."/>
            <person name="Werren J.H."/>
            <person name="Vineis J.H."/>
            <person name="Bowen J.L."/>
            <person name="Friedrich M."/>
            <person name="Jones J."/>
            <person name="Robertson H.M."/>
            <person name="Feyereisen R."/>
            <person name="Mechler-Hickson A."/>
            <person name="Mathers N."/>
            <person name="Lee C.E."/>
            <person name="Colbourne J.K."/>
            <person name="Biales A."/>
            <person name="Johnston J.S."/>
            <person name="Wellborn G.A."/>
            <person name="Rosendale A.J."/>
            <person name="Cridge A.G."/>
            <person name="Munoz-Torres M.C."/>
            <person name="Bain P.A."/>
            <person name="Manny A.R."/>
            <person name="Major K.M."/>
            <person name="Lambert F.N."/>
            <person name="Vulpe C.D."/>
            <person name="Tuck P."/>
            <person name="Blalock B.J."/>
            <person name="Lin Y.-Y."/>
            <person name="Smith M.E."/>
            <person name="Ochoa-Acuna H."/>
            <person name="Chen M.-J.M."/>
            <person name="Childers C.P."/>
            <person name="Qu J."/>
            <person name="Dugan S."/>
            <person name="Lee S.L."/>
            <person name="Chao H."/>
            <person name="Dinh H."/>
            <person name="Han Y."/>
            <person name="Doddapaneni H."/>
            <person name="Worley K.C."/>
            <person name="Muzny D.M."/>
            <person name="Gibbs R.A."/>
            <person name="Richards S."/>
        </authorList>
    </citation>
    <scope>NUCLEOTIDE SEQUENCE</scope>
    <source>
        <strain evidence="9">HAZT.00-mixed</strain>
        <tissue evidence="9">Whole organism</tissue>
    </source>
</reference>
<dbReference type="GO" id="GO:0005615">
    <property type="term" value="C:extracellular space"/>
    <property type="evidence" value="ECO:0007669"/>
    <property type="project" value="TreeGrafter"/>
</dbReference>